<organism evidence="2 3">
    <name type="scientific">Edaphosphingomonas haloaromaticamans</name>
    <dbReference type="NCBI Taxonomy" id="653954"/>
    <lineage>
        <taxon>Bacteria</taxon>
        <taxon>Pseudomonadati</taxon>
        <taxon>Pseudomonadota</taxon>
        <taxon>Alphaproteobacteria</taxon>
        <taxon>Sphingomonadales</taxon>
        <taxon>Rhizorhabdaceae</taxon>
        <taxon>Edaphosphingomonas</taxon>
    </lineage>
</organism>
<evidence type="ECO:0000313" key="2">
    <source>
        <dbReference type="EMBL" id="OHT21883.1"/>
    </source>
</evidence>
<sequence length="302" mass="32442">MTLISRLLSAVLAITLAACGPAASPPAAARVAQEGHPALWKLADEDTTIYLFGTIHVLPAGYEWRDAAIDAAIDRSDALVIEAVIDRTDPAKAFALLSRLGTTPGLPPLLDRVPADKREQLAALIARSRLPQPFLDGMETWSGALMLMPVLMSDLGLDGGMGVEEQLEARFKADGRPIEGLETAEQQLRVLDGLPEDVQRQFLVAMIDDGTAQKAEFDAMLAAWSRGDEAAIAATFDKDVRVSPELRAALLVRRNAAWADWLKARLDRPGTIFVAVGAGHLAGPASVVRMLEAKGLKVERVQ</sequence>
<dbReference type="OrthoDB" id="9806326at2"/>
<feature type="signal peptide" evidence="1">
    <location>
        <begin position="1"/>
        <end position="22"/>
    </location>
</feature>
<name>A0A1S1HKX8_9SPHN</name>
<protein>
    <submittedName>
        <fullName evidence="2">TraB family protein</fullName>
    </submittedName>
</protein>
<dbReference type="PROSITE" id="PS51257">
    <property type="entry name" value="PROKAR_LIPOPROTEIN"/>
    <property type="match status" value="1"/>
</dbReference>
<dbReference type="Proteomes" id="UP000179467">
    <property type="component" value="Unassembled WGS sequence"/>
</dbReference>
<proteinExistence type="predicted"/>
<keyword evidence="3" id="KW-1185">Reference proteome</keyword>
<gene>
    <name evidence="2" type="ORF">BHE75_03895</name>
</gene>
<dbReference type="AlphaFoldDB" id="A0A1S1HKX8"/>
<dbReference type="InterPro" id="IPR047111">
    <property type="entry name" value="YbaP-like"/>
</dbReference>
<dbReference type="PANTHER" id="PTHR40590">
    <property type="entry name" value="CYTOPLASMIC PROTEIN-RELATED"/>
    <property type="match status" value="1"/>
</dbReference>
<dbReference type="CDD" id="cd14789">
    <property type="entry name" value="Tiki"/>
    <property type="match status" value="1"/>
</dbReference>
<dbReference type="Pfam" id="PF01963">
    <property type="entry name" value="TraB_PrgY_gumN"/>
    <property type="match status" value="1"/>
</dbReference>
<accession>A0A1S1HKX8</accession>
<keyword evidence="1" id="KW-0732">Signal</keyword>
<dbReference type="RefSeq" id="WP_070934854.1">
    <property type="nucleotide sequence ID" value="NZ_MIPT01000001.1"/>
</dbReference>
<dbReference type="InterPro" id="IPR002816">
    <property type="entry name" value="TraB/PrgY/GumN_fam"/>
</dbReference>
<evidence type="ECO:0000256" key="1">
    <source>
        <dbReference type="SAM" id="SignalP"/>
    </source>
</evidence>
<reference evidence="2 3" key="1">
    <citation type="submission" date="2016-09" db="EMBL/GenBank/DDBJ databases">
        <title>Metabolic pathway, cell adaptation mechanisms and a novel monoxygenase revealed through proteogenomic-transcription analysis of a Sphingomonas haloaromaticamans strain degrading the fungicide ortho-phenylphenol.</title>
        <authorList>
            <person name="Perruchon C."/>
            <person name="Papadopoulou E.S."/>
            <person name="Rousidou C."/>
            <person name="Vasileiadis S."/>
            <person name="Tanou G."/>
            <person name="Amoutzias G."/>
            <person name="Molassiotis A."/>
            <person name="Karpouzas D.G."/>
        </authorList>
    </citation>
    <scope>NUCLEOTIDE SEQUENCE [LARGE SCALE GENOMIC DNA]</scope>
    <source>
        <strain evidence="2 3">P3</strain>
    </source>
</reference>
<feature type="chain" id="PRO_5010287422" evidence="1">
    <location>
        <begin position="23"/>
        <end position="302"/>
    </location>
</feature>
<dbReference type="PANTHER" id="PTHR40590:SF1">
    <property type="entry name" value="CYTOPLASMIC PROTEIN"/>
    <property type="match status" value="1"/>
</dbReference>
<evidence type="ECO:0000313" key="3">
    <source>
        <dbReference type="Proteomes" id="UP000179467"/>
    </source>
</evidence>
<dbReference type="EMBL" id="MIPT01000001">
    <property type="protein sequence ID" value="OHT21883.1"/>
    <property type="molecule type" value="Genomic_DNA"/>
</dbReference>
<comment type="caution">
    <text evidence="2">The sequence shown here is derived from an EMBL/GenBank/DDBJ whole genome shotgun (WGS) entry which is preliminary data.</text>
</comment>